<proteinExistence type="predicted"/>
<feature type="region of interest" description="Disordered" evidence="1">
    <location>
        <begin position="59"/>
        <end position="80"/>
    </location>
</feature>
<evidence type="ECO:0000313" key="3">
    <source>
        <dbReference type="Proteomes" id="UP000827721"/>
    </source>
</evidence>
<sequence>MERKSCCGSSRSYVPSSCVSAPKKETTPVISTPKKEENVNPEFTTKKEAAQAGVIQTPKTEEKQAVSVKQEEHVKVNLEN</sequence>
<organism evidence="2 3">
    <name type="scientific">Xanthoceras sorbifolium</name>
    <dbReference type="NCBI Taxonomy" id="99658"/>
    <lineage>
        <taxon>Eukaryota</taxon>
        <taxon>Viridiplantae</taxon>
        <taxon>Streptophyta</taxon>
        <taxon>Embryophyta</taxon>
        <taxon>Tracheophyta</taxon>
        <taxon>Spermatophyta</taxon>
        <taxon>Magnoliopsida</taxon>
        <taxon>eudicotyledons</taxon>
        <taxon>Gunneridae</taxon>
        <taxon>Pentapetalae</taxon>
        <taxon>rosids</taxon>
        <taxon>malvids</taxon>
        <taxon>Sapindales</taxon>
        <taxon>Sapindaceae</taxon>
        <taxon>Xanthoceroideae</taxon>
        <taxon>Xanthoceras</taxon>
    </lineage>
</organism>
<reference evidence="2 3" key="1">
    <citation type="submission" date="2021-02" db="EMBL/GenBank/DDBJ databases">
        <title>Plant Genome Project.</title>
        <authorList>
            <person name="Zhang R.-G."/>
        </authorList>
    </citation>
    <scope>NUCLEOTIDE SEQUENCE [LARGE SCALE GENOMIC DNA]</scope>
    <source>
        <tissue evidence="2">Leaves</tissue>
    </source>
</reference>
<dbReference type="EMBL" id="JAFEMO010000013">
    <property type="protein sequence ID" value="KAH7549610.1"/>
    <property type="molecule type" value="Genomic_DNA"/>
</dbReference>
<feature type="compositionally biased region" description="Low complexity" evidence="1">
    <location>
        <begin position="1"/>
        <end position="20"/>
    </location>
</feature>
<evidence type="ECO:0000313" key="2">
    <source>
        <dbReference type="EMBL" id="KAH7549610.1"/>
    </source>
</evidence>
<evidence type="ECO:0000256" key="1">
    <source>
        <dbReference type="SAM" id="MobiDB-lite"/>
    </source>
</evidence>
<name>A0ABQ8H6R3_9ROSI</name>
<keyword evidence="3" id="KW-1185">Reference proteome</keyword>
<dbReference type="Proteomes" id="UP000827721">
    <property type="component" value="Unassembled WGS sequence"/>
</dbReference>
<gene>
    <name evidence="2" type="ORF">JRO89_XS13G0055900</name>
</gene>
<feature type="region of interest" description="Disordered" evidence="1">
    <location>
        <begin position="1"/>
        <end position="38"/>
    </location>
</feature>
<accession>A0ABQ8H6R3</accession>
<protein>
    <submittedName>
        <fullName evidence="2">Uncharacterized protein</fullName>
    </submittedName>
</protein>
<comment type="caution">
    <text evidence="2">The sequence shown here is derived from an EMBL/GenBank/DDBJ whole genome shotgun (WGS) entry which is preliminary data.</text>
</comment>